<dbReference type="InterPro" id="IPR004276">
    <property type="entry name" value="GlycoTrans_28_N"/>
</dbReference>
<comment type="pathway">
    <text evidence="10">Cell wall biogenesis; peptidoglycan biosynthesis.</text>
</comment>
<evidence type="ECO:0000313" key="14">
    <source>
        <dbReference type="Proteomes" id="UP000177279"/>
    </source>
</evidence>
<dbReference type="Proteomes" id="UP000177279">
    <property type="component" value="Unassembled WGS sequence"/>
</dbReference>
<comment type="similarity">
    <text evidence="10">Belongs to the glycosyltransferase 28 family. MurG subfamily.</text>
</comment>
<evidence type="ECO:0000256" key="5">
    <source>
        <dbReference type="ARBA" id="ARBA00022960"/>
    </source>
</evidence>
<keyword evidence="4 10" id="KW-0808">Transferase</keyword>
<evidence type="ECO:0000256" key="10">
    <source>
        <dbReference type="HAMAP-Rule" id="MF_00033"/>
    </source>
</evidence>
<evidence type="ECO:0000256" key="6">
    <source>
        <dbReference type="ARBA" id="ARBA00022984"/>
    </source>
</evidence>
<dbReference type="GO" id="GO:0005886">
    <property type="term" value="C:plasma membrane"/>
    <property type="evidence" value="ECO:0007669"/>
    <property type="project" value="UniProtKB-SubCell"/>
</dbReference>
<evidence type="ECO:0000256" key="7">
    <source>
        <dbReference type="ARBA" id="ARBA00023136"/>
    </source>
</evidence>
<dbReference type="GO" id="GO:0005975">
    <property type="term" value="P:carbohydrate metabolic process"/>
    <property type="evidence" value="ECO:0007669"/>
    <property type="project" value="InterPro"/>
</dbReference>
<dbReference type="GO" id="GO:0051991">
    <property type="term" value="F:UDP-N-acetyl-D-glucosamine:N-acetylmuramoyl-L-alanyl-D-glutamyl-meso-2,6-diaminopimelyl-D-alanyl-D-alanine-diphosphoundecaprenol 4-beta-N-acetylglucosaminlytransferase activity"/>
    <property type="evidence" value="ECO:0007669"/>
    <property type="project" value="RHEA"/>
</dbReference>
<feature type="binding site" evidence="10">
    <location>
        <position position="307"/>
    </location>
    <ligand>
        <name>UDP-N-acetyl-alpha-D-glucosamine</name>
        <dbReference type="ChEBI" id="CHEBI:57705"/>
    </ligand>
</feature>
<dbReference type="HAMAP" id="MF_00033">
    <property type="entry name" value="MurG"/>
    <property type="match status" value="1"/>
</dbReference>
<name>A0A1G2TGY4_9BACT</name>
<dbReference type="Pfam" id="PF04101">
    <property type="entry name" value="Glyco_tran_28_C"/>
    <property type="match status" value="1"/>
</dbReference>
<dbReference type="UniPathway" id="UPA00219"/>
<comment type="caution">
    <text evidence="13">The sequence shown here is derived from an EMBL/GenBank/DDBJ whole genome shotgun (WGS) entry which is preliminary data.</text>
</comment>
<evidence type="ECO:0000256" key="2">
    <source>
        <dbReference type="ARBA" id="ARBA00022618"/>
    </source>
</evidence>
<dbReference type="SUPFAM" id="SSF53756">
    <property type="entry name" value="UDP-Glycosyltransferase/glycogen phosphorylase"/>
    <property type="match status" value="1"/>
</dbReference>
<dbReference type="CDD" id="cd03785">
    <property type="entry name" value="GT28_MurG"/>
    <property type="match status" value="1"/>
</dbReference>
<evidence type="ECO:0000259" key="11">
    <source>
        <dbReference type="Pfam" id="PF03033"/>
    </source>
</evidence>
<comment type="catalytic activity">
    <reaction evidence="10">
        <text>di-trans,octa-cis-undecaprenyl diphospho-N-acetyl-alpha-D-muramoyl-L-alanyl-D-glutamyl-meso-2,6-diaminopimeloyl-D-alanyl-D-alanine + UDP-N-acetyl-alpha-D-glucosamine = di-trans,octa-cis-undecaprenyl diphospho-[N-acetyl-alpha-D-glucosaminyl-(1-&gt;4)]-N-acetyl-alpha-D-muramoyl-L-alanyl-D-glutamyl-meso-2,6-diaminopimeloyl-D-alanyl-D-alanine + UDP + H(+)</text>
        <dbReference type="Rhea" id="RHEA:31227"/>
        <dbReference type="ChEBI" id="CHEBI:15378"/>
        <dbReference type="ChEBI" id="CHEBI:57705"/>
        <dbReference type="ChEBI" id="CHEBI:58223"/>
        <dbReference type="ChEBI" id="CHEBI:61387"/>
        <dbReference type="ChEBI" id="CHEBI:61388"/>
        <dbReference type="EC" id="2.4.1.227"/>
    </reaction>
</comment>
<dbReference type="GO" id="GO:0009252">
    <property type="term" value="P:peptidoglycan biosynthetic process"/>
    <property type="evidence" value="ECO:0007669"/>
    <property type="project" value="UniProtKB-UniRule"/>
</dbReference>
<dbReference type="GO" id="GO:0051301">
    <property type="term" value="P:cell division"/>
    <property type="evidence" value="ECO:0007669"/>
    <property type="project" value="UniProtKB-KW"/>
</dbReference>
<reference evidence="13 14" key="1">
    <citation type="journal article" date="2016" name="Nat. Commun.">
        <title>Thousands of microbial genomes shed light on interconnected biogeochemical processes in an aquifer system.</title>
        <authorList>
            <person name="Anantharaman K."/>
            <person name="Brown C.T."/>
            <person name="Hug L.A."/>
            <person name="Sharon I."/>
            <person name="Castelle C.J."/>
            <person name="Probst A.J."/>
            <person name="Thomas B.C."/>
            <person name="Singh A."/>
            <person name="Wilkins M.J."/>
            <person name="Karaoz U."/>
            <person name="Brodie E.L."/>
            <person name="Williams K.H."/>
            <person name="Hubbard S.S."/>
            <person name="Banfield J.F."/>
        </authorList>
    </citation>
    <scope>NUCLEOTIDE SEQUENCE [LARGE SCALE GENOMIC DNA]</scope>
</reference>
<dbReference type="AlphaFoldDB" id="A0A1G2TGY4"/>
<dbReference type="InterPro" id="IPR007235">
    <property type="entry name" value="Glyco_trans_28_C"/>
</dbReference>
<keyword evidence="2 10" id="KW-0132">Cell division</keyword>
<keyword evidence="5 10" id="KW-0133">Cell shape</keyword>
<accession>A0A1G2TGY4</accession>
<dbReference type="GO" id="GO:0008360">
    <property type="term" value="P:regulation of cell shape"/>
    <property type="evidence" value="ECO:0007669"/>
    <property type="project" value="UniProtKB-KW"/>
</dbReference>
<feature type="binding site" evidence="10">
    <location>
        <position position="203"/>
    </location>
    <ligand>
        <name>UDP-N-acetyl-alpha-D-glucosamine</name>
        <dbReference type="ChEBI" id="CHEBI:57705"/>
    </ligand>
</feature>
<dbReference type="Gene3D" id="3.40.50.2000">
    <property type="entry name" value="Glycogen Phosphorylase B"/>
    <property type="match status" value="2"/>
</dbReference>
<evidence type="ECO:0000256" key="9">
    <source>
        <dbReference type="ARBA" id="ARBA00023316"/>
    </source>
</evidence>
<keyword evidence="9 10" id="KW-0961">Cell wall biogenesis/degradation</keyword>
<feature type="binding site" evidence="10">
    <location>
        <begin position="10"/>
        <end position="12"/>
    </location>
    <ligand>
        <name>UDP-N-acetyl-alpha-D-glucosamine</name>
        <dbReference type="ChEBI" id="CHEBI:57705"/>
    </ligand>
</feature>
<keyword evidence="3 10" id="KW-0328">Glycosyltransferase</keyword>
<comment type="subcellular location">
    <subcellularLocation>
        <location evidence="10">Cell membrane</location>
        <topology evidence="10">Peripheral membrane protein</topology>
        <orientation evidence="10">Cytoplasmic side</orientation>
    </subcellularLocation>
</comment>
<dbReference type="EC" id="2.4.1.227" evidence="10"/>
<protein>
    <recommendedName>
        <fullName evidence="10">UDP-N-acetylglucosamine--N-acetylmuramyl-(pentapeptide) pyrophosphoryl-undecaprenol N-acetylglucosamine transferase</fullName>
        <ecNumber evidence="10">2.4.1.227</ecNumber>
    </recommendedName>
    <alternativeName>
        <fullName evidence="10">Undecaprenyl-PP-MurNAc-pentapeptide-UDPGlcNAc GlcNAc transferase</fullName>
    </alternativeName>
</protein>
<proteinExistence type="inferred from homology"/>
<keyword evidence="1 10" id="KW-1003">Cell membrane</keyword>
<gene>
    <name evidence="10" type="primary">murG</name>
    <name evidence="13" type="ORF">A3D49_01690</name>
</gene>
<feature type="domain" description="Glycosyl transferase family 28 C-terminal" evidence="12">
    <location>
        <begin position="196"/>
        <end position="365"/>
    </location>
</feature>
<evidence type="ECO:0000256" key="4">
    <source>
        <dbReference type="ARBA" id="ARBA00022679"/>
    </source>
</evidence>
<comment type="caution">
    <text evidence="10">Lacks conserved residue(s) required for the propagation of feature annotation.</text>
</comment>
<evidence type="ECO:0000256" key="1">
    <source>
        <dbReference type="ARBA" id="ARBA00022475"/>
    </source>
</evidence>
<keyword evidence="8 10" id="KW-0131">Cell cycle</keyword>
<dbReference type="Pfam" id="PF03033">
    <property type="entry name" value="Glyco_transf_28"/>
    <property type="match status" value="1"/>
</dbReference>
<feature type="binding site" evidence="10">
    <location>
        <position position="173"/>
    </location>
    <ligand>
        <name>UDP-N-acetyl-alpha-D-glucosamine</name>
        <dbReference type="ChEBI" id="CHEBI:57705"/>
    </ligand>
</feature>
<evidence type="ECO:0000256" key="3">
    <source>
        <dbReference type="ARBA" id="ARBA00022676"/>
    </source>
</evidence>
<dbReference type="GO" id="GO:0071555">
    <property type="term" value="P:cell wall organization"/>
    <property type="evidence" value="ECO:0007669"/>
    <property type="project" value="UniProtKB-KW"/>
</dbReference>
<evidence type="ECO:0000259" key="12">
    <source>
        <dbReference type="Pfam" id="PF04101"/>
    </source>
</evidence>
<keyword evidence="6 10" id="KW-0573">Peptidoglycan synthesis</keyword>
<evidence type="ECO:0000313" key="13">
    <source>
        <dbReference type="EMBL" id="OHA96566.1"/>
    </source>
</evidence>
<evidence type="ECO:0000256" key="8">
    <source>
        <dbReference type="ARBA" id="ARBA00023306"/>
    </source>
</evidence>
<dbReference type="InterPro" id="IPR006009">
    <property type="entry name" value="GlcNAc_MurG"/>
</dbReference>
<sequence>MRILFTGGGTGGHFYPIISIADELKALAKDKHLLELELFYMSPTPYNPGALFEHGIEYRKNSAGKLRRSKNGLNFLKNFFDLFKTGWGILTSVVQVFNLYPDVVFGKGGYASFPALLAARILFIPVVIHESDSVPGRVNLWAGKFAQRIAISYREAGQFFPPEKTAYTGQPVRKEIATPILEGAREFLQLEPDVPVVLILGGSQGSQKINGAVIEAAKTLVEKYAVIHQTGPNNFPEVKATADAVLHGSVHKDRYKVFDYLNSLALRMAAGLVSVVVSRAGSTIFEIASWGAPSIIIPINEKVSHDQRSNAFAYARSGACTVVEEMNLTPNILIAEIDRLVENHPVRDEMKAAAKAFYKPDAAKLVAEEILKIALEHEIEK</sequence>
<dbReference type="EMBL" id="MHVS01000005">
    <property type="protein sequence ID" value="OHA96566.1"/>
    <property type="molecule type" value="Genomic_DNA"/>
</dbReference>
<organism evidence="13 14">
    <name type="scientific">Candidatus Zambryskibacteria bacterium RIFCSPHIGHO2_02_FULL_43_37</name>
    <dbReference type="NCBI Taxonomy" id="1802749"/>
    <lineage>
        <taxon>Bacteria</taxon>
        <taxon>Candidatus Zambryskiibacteriota</taxon>
    </lineage>
</organism>
<dbReference type="PANTHER" id="PTHR21015:SF27">
    <property type="entry name" value="UDP-N-ACETYLGLUCOSAMINE--N-ACETYLMURAMYL-(PENTAPEPTIDE) PYROPHOSPHORYL-UNDECAPRENOL N-ACETYLGLUCOSAMINE TRANSFERASE"/>
    <property type="match status" value="1"/>
</dbReference>
<feature type="domain" description="Glycosyltransferase family 28 N-terminal" evidence="11">
    <location>
        <begin position="3"/>
        <end position="151"/>
    </location>
</feature>
<keyword evidence="7 10" id="KW-0472">Membrane</keyword>
<dbReference type="PANTHER" id="PTHR21015">
    <property type="entry name" value="UDP-N-ACETYLGLUCOSAMINE--N-ACETYLMURAMYL-(PENTAPEPTIDE) PYROPHOSPHORYL-UNDECAPRENOL N-ACETYLGLUCOSAMINE TRANSFERASE 1"/>
    <property type="match status" value="1"/>
</dbReference>
<dbReference type="GO" id="GO:0050511">
    <property type="term" value="F:undecaprenyldiphospho-muramoylpentapeptide beta-N-acetylglucosaminyltransferase activity"/>
    <property type="evidence" value="ECO:0007669"/>
    <property type="project" value="UniProtKB-UniRule"/>
</dbReference>
<comment type="function">
    <text evidence="10">Cell wall formation. Catalyzes the transfer of a GlcNAc subunit on undecaprenyl-pyrophosphoryl-MurNAc-pentapeptide (lipid intermediate I) to form undecaprenyl-pyrophosphoryl-MurNAc-(pentapeptide)GlcNAc (lipid intermediate II).</text>
</comment>